<feature type="non-terminal residue" evidence="2">
    <location>
        <position position="1"/>
    </location>
</feature>
<comment type="caution">
    <text evidence="2">The sequence shown here is derived from an EMBL/GenBank/DDBJ whole genome shotgun (WGS) entry which is preliminary data.</text>
</comment>
<name>A0AAV1QG01_SCOSC</name>
<evidence type="ECO:0000313" key="2">
    <source>
        <dbReference type="EMBL" id="CAK6982438.1"/>
    </source>
</evidence>
<evidence type="ECO:0000313" key="3">
    <source>
        <dbReference type="Proteomes" id="UP001314229"/>
    </source>
</evidence>
<evidence type="ECO:0000256" key="1">
    <source>
        <dbReference type="SAM" id="MobiDB-lite"/>
    </source>
</evidence>
<feature type="region of interest" description="Disordered" evidence="1">
    <location>
        <begin position="142"/>
        <end position="166"/>
    </location>
</feature>
<protein>
    <submittedName>
        <fullName evidence="2">Uncharacterized protein</fullName>
    </submittedName>
</protein>
<keyword evidence="3" id="KW-1185">Reference proteome</keyword>
<feature type="region of interest" description="Disordered" evidence="1">
    <location>
        <begin position="1"/>
        <end position="66"/>
    </location>
</feature>
<sequence>FQHHGQRPKLHSDTHHANQPFSTTDSGRSSTSTLILQTSHSAPRTEAEAPHRYSSCKPTFQHHGQRPKLHINAHPANRPFSTTDRGRSSTSILILQTNLSAPRTAAEAPYQRSSCKPAFQHHGQRPKLHIIIILQTGLSAPRTAAEAPHRHSSSKPAFQHHGQQQKLHINLTQAQTTTA</sequence>
<gene>
    <name evidence="2" type="ORF">FSCOSCO3_A033367</name>
</gene>
<dbReference type="Proteomes" id="UP001314229">
    <property type="component" value="Unassembled WGS sequence"/>
</dbReference>
<proteinExistence type="predicted"/>
<dbReference type="AlphaFoldDB" id="A0AAV1QG01"/>
<reference evidence="2 3" key="1">
    <citation type="submission" date="2024-01" db="EMBL/GenBank/DDBJ databases">
        <authorList>
            <person name="Alioto T."/>
            <person name="Alioto T."/>
            <person name="Gomez Garrido J."/>
        </authorList>
    </citation>
    <scope>NUCLEOTIDE SEQUENCE [LARGE SCALE GENOMIC DNA]</scope>
</reference>
<dbReference type="EMBL" id="CAWUFR010001023">
    <property type="protein sequence ID" value="CAK6982438.1"/>
    <property type="molecule type" value="Genomic_DNA"/>
</dbReference>
<organism evidence="2 3">
    <name type="scientific">Scomber scombrus</name>
    <name type="common">Atlantic mackerel</name>
    <name type="synonym">Scomber vernalis</name>
    <dbReference type="NCBI Taxonomy" id="13677"/>
    <lineage>
        <taxon>Eukaryota</taxon>
        <taxon>Metazoa</taxon>
        <taxon>Chordata</taxon>
        <taxon>Craniata</taxon>
        <taxon>Vertebrata</taxon>
        <taxon>Euteleostomi</taxon>
        <taxon>Actinopterygii</taxon>
        <taxon>Neopterygii</taxon>
        <taxon>Teleostei</taxon>
        <taxon>Neoteleostei</taxon>
        <taxon>Acanthomorphata</taxon>
        <taxon>Pelagiaria</taxon>
        <taxon>Scombriformes</taxon>
        <taxon>Scombridae</taxon>
        <taxon>Scomber</taxon>
    </lineage>
</organism>
<accession>A0AAV1QG01</accession>
<feature type="compositionally biased region" description="Low complexity" evidence="1">
    <location>
        <begin position="22"/>
        <end position="33"/>
    </location>
</feature>